<keyword evidence="2" id="KW-1185">Reference proteome</keyword>
<sequence>MDWYDRQIIQFVVRWMPFGGPPEEETLPRFGLTPSEFRIRFREIVSDLTRKKCTLGEDDRELLASTIYAFKSESQRSQQASANQDWLPHAALF</sequence>
<gene>
    <name evidence="1" type="ORF">ORI27_11170</name>
</gene>
<dbReference type="Proteomes" id="UP001300745">
    <property type="component" value="Unassembled WGS sequence"/>
</dbReference>
<dbReference type="EMBL" id="JAPJDO010000007">
    <property type="protein sequence ID" value="MCX2937267.1"/>
    <property type="molecule type" value="Genomic_DNA"/>
</dbReference>
<organism evidence="1 2">
    <name type="scientific">Mycobacterium pinniadriaticum</name>
    <dbReference type="NCBI Taxonomy" id="2994102"/>
    <lineage>
        <taxon>Bacteria</taxon>
        <taxon>Bacillati</taxon>
        <taxon>Actinomycetota</taxon>
        <taxon>Actinomycetes</taxon>
        <taxon>Mycobacteriales</taxon>
        <taxon>Mycobacteriaceae</taxon>
        <taxon>Mycobacterium</taxon>
    </lineage>
</organism>
<protein>
    <submittedName>
        <fullName evidence="1">Uncharacterized protein</fullName>
    </submittedName>
</protein>
<evidence type="ECO:0000313" key="2">
    <source>
        <dbReference type="Proteomes" id="UP001300745"/>
    </source>
</evidence>
<evidence type="ECO:0000313" key="1">
    <source>
        <dbReference type="EMBL" id="MCX2937267.1"/>
    </source>
</evidence>
<comment type="caution">
    <text evidence="1">The sequence shown here is derived from an EMBL/GenBank/DDBJ whole genome shotgun (WGS) entry which is preliminary data.</text>
</comment>
<reference evidence="1 2" key="1">
    <citation type="submission" date="2022-11" db="EMBL/GenBank/DDBJ databases">
        <title>Mycobacterium sp. nov.</title>
        <authorList>
            <person name="Papic B."/>
            <person name="Spicic S."/>
            <person name="Duvnjak S."/>
        </authorList>
    </citation>
    <scope>NUCLEOTIDE SEQUENCE [LARGE SCALE GENOMIC DNA]</scope>
    <source>
        <strain evidence="1 2">CVI_P4</strain>
    </source>
</reference>
<dbReference type="RefSeq" id="WP_265996892.1">
    <property type="nucleotide sequence ID" value="NZ_JAPJDN010000007.1"/>
</dbReference>
<accession>A0ABT3SEH3</accession>
<name>A0ABT3SEH3_9MYCO</name>
<proteinExistence type="predicted"/>